<dbReference type="Proteomes" id="UP001155483">
    <property type="component" value="Unassembled WGS sequence"/>
</dbReference>
<keyword evidence="1" id="KW-1133">Transmembrane helix</keyword>
<keyword evidence="5" id="KW-1185">Reference proteome</keyword>
<sequence>MTNERITGLIIKHLEGQLTEAEENELEGWMNQSEHNRQIAEEFLDDNKLKEGLQDVLSKKTVWARLEQETGETKVIPMQGKWSRWVAAAAIVLLMGAGVFYMKFRQTQSNTPIAIEKPKKQNDVAPPHSVDAVIILSNGQKIILDSAGNGTMAMQESVNVVKLADGQIAYNGTSHEMVYNTLVNPRGSKVVSLTLSDGTKVWLNNESSLHYPIAFAGGERMVEVSGEAYFEVAHDASKPFLVKKGDMQVQVLGTHFNVNAFEDESHIKVTLLQGSVKVKNKNSTQLLMPGQQAQLNKKGQIQLDKDADVEQVMAWKNGLFNFSSLPIQSIMHQISRWYDVEVVYEGKISTEHFSGIVSRNDNISEVLKMMQLAGIKFKIEAKRIVVMQ</sequence>
<reference evidence="4" key="2">
    <citation type="submission" date="2023-04" db="EMBL/GenBank/DDBJ databases">
        <title>Paracnuella aquatica gen. nov., sp. nov., a member of the family Chitinophagaceae isolated from a hot spring.</title>
        <authorList>
            <person name="Wang C."/>
        </authorList>
    </citation>
    <scope>NUCLEOTIDE SEQUENCE</scope>
    <source>
        <strain evidence="4">LB-8</strain>
    </source>
</reference>
<keyword evidence="1" id="KW-0472">Membrane</keyword>
<dbReference type="Gene3D" id="2.60.120.1440">
    <property type="match status" value="1"/>
</dbReference>
<proteinExistence type="predicted"/>
<name>A0A9X2XP23_9BACT</name>
<dbReference type="Pfam" id="PF04773">
    <property type="entry name" value="FecR"/>
    <property type="match status" value="1"/>
</dbReference>
<evidence type="ECO:0000313" key="4">
    <source>
        <dbReference type="EMBL" id="MCU7549719.1"/>
    </source>
</evidence>
<evidence type="ECO:0000313" key="5">
    <source>
        <dbReference type="Proteomes" id="UP001155483"/>
    </source>
</evidence>
<evidence type="ECO:0000259" key="2">
    <source>
        <dbReference type="Pfam" id="PF04773"/>
    </source>
</evidence>
<feature type="domain" description="FecR protein" evidence="2">
    <location>
        <begin position="191"/>
        <end position="277"/>
    </location>
</feature>
<dbReference type="FunFam" id="2.60.120.1440:FF:000001">
    <property type="entry name" value="Putative anti-sigma factor"/>
    <property type="match status" value="1"/>
</dbReference>
<dbReference type="EMBL" id="JAOTIF010000007">
    <property type="protein sequence ID" value="MCU7549719.1"/>
    <property type="molecule type" value="Genomic_DNA"/>
</dbReference>
<reference evidence="4" key="1">
    <citation type="submission" date="2022-09" db="EMBL/GenBank/DDBJ databases">
        <authorList>
            <person name="Yuan C."/>
            <person name="Ke Z."/>
        </authorList>
    </citation>
    <scope>NUCLEOTIDE SEQUENCE</scope>
    <source>
        <strain evidence="4">LB-8</strain>
    </source>
</reference>
<dbReference type="AlphaFoldDB" id="A0A9X2XP23"/>
<dbReference type="InterPro" id="IPR012373">
    <property type="entry name" value="Ferrdict_sens_TM"/>
</dbReference>
<feature type="domain" description="Protein FecR C-terminal" evidence="3">
    <location>
        <begin position="320"/>
        <end position="386"/>
    </location>
</feature>
<evidence type="ECO:0000256" key="1">
    <source>
        <dbReference type="SAM" id="Phobius"/>
    </source>
</evidence>
<accession>A0A9X2XP23</accession>
<evidence type="ECO:0000259" key="3">
    <source>
        <dbReference type="Pfam" id="PF16344"/>
    </source>
</evidence>
<dbReference type="InterPro" id="IPR032508">
    <property type="entry name" value="FecR_C"/>
</dbReference>
<comment type="caution">
    <text evidence="4">The sequence shown here is derived from an EMBL/GenBank/DDBJ whole genome shotgun (WGS) entry which is preliminary data.</text>
</comment>
<dbReference type="PANTHER" id="PTHR30273:SF2">
    <property type="entry name" value="PROTEIN FECR"/>
    <property type="match status" value="1"/>
</dbReference>
<protein>
    <submittedName>
        <fullName evidence="4">DUF4974 domain-containing protein</fullName>
    </submittedName>
</protein>
<dbReference type="InterPro" id="IPR006860">
    <property type="entry name" value="FecR"/>
</dbReference>
<dbReference type="Pfam" id="PF16344">
    <property type="entry name" value="FecR_C"/>
    <property type="match status" value="1"/>
</dbReference>
<keyword evidence="1" id="KW-0812">Transmembrane</keyword>
<organism evidence="4 5">
    <name type="scientific">Paraflavisolibacter caeni</name>
    <dbReference type="NCBI Taxonomy" id="2982496"/>
    <lineage>
        <taxon>Bacteria</taxon>
        <taxon>Pseudomonadati</taxon>
        <taxon>Bacteroidota</taxon>
        <taxon>Chitinophagia</taxon>
        <taxon>Chitinophagales</taxon>
        <taxon>Chitinophagaceae</taxon>
        <taxon>Paraflavisolibacter</taxon>
    </lineage>
</organism>
<dbReference type="GO" id="GO:0016989">
    <property type="term" value="F:sigma factor antagonist activity"/>
    <property type="evidence" value="ECO:0007669"/>
    <property type="project" value="TreeGrafter"/>
</dbReference>
<dbReference type="RefSeq" id="WP_279297159.1">
    <property type="nucleotide sequence ID" value="NZ_JAOTIF010000007.1"/>
</dbReference>
<dbReference type="PANTHER" id="PTHR30273">
    <property type="entry name" value="PERIPLASMIC SIGNAL SENSOR AND SIGMA FACTOR ACTIVATOR FECR-RELATED"/>
    <property type="match status" value="1"/>
</dbReference>
<dbReference type="Gene3D" id="3.55.50.30">
    <property type="match status" value="1"/>
</dbReference>
<feature type="transmembrane region" description="Helical" evidence="1">
    <location>
        <begin position="82"/>
        <end position="102"/>
    </location>
</feature>
<gene>
    <name evidence="4" type="ORF">OCK74_11375</name>
</gene>